<feature type="binding site" evidence="8">
    <location>
        <begin position="52"/>
        <end position="54"/>
    </location>
    <ligand>
        <name>GTP</name>
        <dbReference type="ChEBI" id="CHEBI:37565"/>
    </ligand>
</feature>
<dbReference type="EC" id="6.3.4.4" evidence="8 10"/>
<feature type="binding site" evidence="8">
    <location>
        <position position="317"/>
    </location>
    <ligand>
        <name>GTP</name>
        <dbReference type="ChEBI" id="CHEBI:37565"/>
    </ligand>
</feature>
<evidence type="ECO:0000256" key="2">
    <source>
        <dbReference type="ARBA" id="ARBA00022598"/>
    </source>
</evidence>
<evidence type="ECO:0000313" key="12">
    <source>
        <dbReference type="Proteomes" id="UP000482487"/>
    </source>
</evidence>
<name>A0A7C9N275_9BACT</name>
<protein>
    <recommendedName>
        <fullName evidence="8 10">Adenylosuccinate synthetase</fullName>
        <shortName evidence="8">AMPSase</shortName>
        <shortName evidence="8">AdSS</shortName>
        <ecNumber evidence="8 10">6.3.4.4</ecNumber>
    </recommendedName>
    <alternativeName>
        <fullName evidence="8">IMP--aspartate ligase</fullName>
    </alternativeName>
</protein>
<dbReference type="FunFam" id="3.90.170.10:FF:000001">
    <property type="entry name" value="Adenylosuccinate synthetase"/>
    <property type="match status" value="1"/>
</dbReference>
<dbReference type="Pfam" id="PF00709">
    <property type="entry name" value="Adenylsucc_synt"/>
    <property type="match status" value="1"/>
</dbReference>
<comment type="subcellular location">
    <subcellularLocation>
        <location evidence="8">Cytoplasm</location>
    </subcellularLocation>
</comment>
<comment type="catalytic activity">
    <reaction evidence="8 10">
        <text>IMP + L-aspartate + GTP = N(6)-(1,2-dicarboxyethyl)-AMP + GDP + phosphate + 2 H(+)</text>
        <dbReference type="Rhea" id="RHEA:15753"/>
        <dbReference type="ChEBI" id="CHEBI:15378"/>
        <dbReference type="ChEBI" id="CHEBI:29991"/>
        <dbReference type="ChEBI" id="CHEBI:37565"/>
        <dbReference type="ChEBI" id="CHEBI:43474"/>
        <dbReference type="ChEBI" id="CHEBI:57567"/>
        <dbReference type="ChEBI" id="CHEBI:58053"/>
        <dbReference type="ChEBI" id="CHEBI:58189"/>
        <dbReference type="EC" id="6.3.4.4"/>
    </reaction>
</comment>
<gene>
    <name evidence="8" type="primary">purA</name>
    <name evidence="11" type="ORF">GTA51_15660</name>
</gene>
<dbReference type="GO" id="GO:0004019">
    <property type="term" value="F:adenylosuccinate synthase activity"/>
    <property type="evidence" value="ECO:0007669"/>
    <property type="project" value="UniProtKB-UniRule"/>
</dbReference>
<dbReference type="InterPro" id="IPR042110">
    <property type="entry name" value="Adenylosuccinate_synth_dom2"/>
</dbReference>
<evidence type="ECO:0000256" key="9">
    <source>
        <dbReference type="PROSITE-ProRule" id="PRU10134"/>
    </source>
</evidence>
<comment type="function">
    <text evidence="8">Plays an important role in the de novo pathway of purine nucleotide biosynthesis. Catalyzes the first committed step in the biosynthesis of AMP from IMP.</text>
</comment>
<comment type="similarity">
    <text evidence="8 10">Belongs to the adenylosuccinate synthetase family.</text>
</comment>
<dbReference type="InterPro" id="IPR018220">
    <property type="entry name" value="Adenylosuccin_syn_GTP-bd"/>
</dbReference>
<dbReference type="SMART" id="SM00788">
    <property type="entry name" value="Adenylsucc_synt"/>
    <property type="match status" value="1"/>
</dbReference>
<dbReference type="GO" id="GO:0044208">
    <property type="term" value="P:'de novo' AMP biosynthetic process"/>
    <property type="evidence" value="ECO:0007669"/>
    <property type="project" value="UniProtKB-UniRule"/>
</dbReference>
<dbReference type="RefSeq" id="WP_160962705.1">
    <property type="nucleotide sequence ID" value="NZ_WVUD01000035.1"/>
</dbReference>
<comment type="caution">
    <text evidence="11">The sequence shown here is derived from an EMBL/GenBank/DDBJ whole genome shotgun (WGS) entry which is preliminary data.</text>
</comment>
<comment type="subunit">
    <text evidence="1 8">Homodimer.</text>
</comment>
<feature type="binding site" description="in other chain" evidence="8">
    <location>
        <position position="142"/>
    </location>
    <ligand>
        <name>IMP</name>
        <dbReference type="ChEBI" id="CHEBI:58053"/>
        <note>ligand shared between dimeric partners</note>
    </ligand>
</feature>
<dbReference type="InterPro" id="IPR001114">
    <property type="entry name" value="Adenylosuccinate_synthetase"/>
</dbReference>
<dbReference type="InterPro" id="IPR042109">
    <property type="entry name" value="Adenylosuccinate_synth_dom1"/>
</dbReference>
<keyword evidence="12" id="KW-1185">Reference proteome</keyword>
<feature type="binding site" description="in other chain" evidence="8">
    <location>
        <position position="315"/>
    </location>
    <ligand>
        <name>IMP</name>
        <dbReference type="ChEBI" id="CHEBI:58053"/>
        <note>ligand shared between dimeric partners</note>
    </ligand>
</feature>
<keyword evidence="6 8" id="KW-0460">Magnesium</keyword>
<evidence type="ECO:0000256" key="5">
    <source>
        <dbReference type="ARBA" id="ARBA00022755"/>
    </source>
</evidence>
<dbReference type="AlphaFoldDB" id="A0A7C9N275"/>
<dbReference type="SUPFAM" id="SSF52540">
    <property type="entry name" value="P-loop containing nucleoside triphosphate hydrolases"/>
    <property type="match status" value="1"/>
</dbReference>
<evidence type="ECO:0000256" key="8">
    <source>
        <dbReference type="HAMAP-Rule" id="MF_00011"/>
    </source>
</evidence>
<keyword evidence="7 8" id="KW-0342">GTP-binding</keyword>
<feature type="active site" description="Proton acceptor" evidence="8">
    <location>
        <position position="25"/>
    </location>
</feature>
<dbReference type="FunFam" id="1.10.300.10:FF:000001">
    <property type="entry name" value="Adenylosuccinate synthetase"/>
    <property type="match status" value="1"/>
</dbReference>
<keyword evidence="8" id="KW-0963">Cytoplasm</keyword>
<feature type="binding site" evidence="8">
    <location>
        <begin position="343"/>
        <end position="345"/>
    </location>
    <ligand>
        <name>GTP</name>
        <dbReference type="ChEBI" id="CHEBI:37565"/>
    </ligand>
</feature>
<accession>A0A7C9N275</accession>
<keyword evidence="2 8" id="KW-0436">Ligase</keyword>
<dbReference type="CDD" id="cd03108">
    <property type="entry name" value="AdSS"/>
    <property type="match status" value="1"/>
</dbReference>
<dbReference type="PROSITE" id="PS00513">
    <property type="entry name" value="ADENYLOSUCCIN_SYN_2"/>
    <property type="match status" value="1"/>
</dbReference>
<dbReference type="Gene3D" id="3.90.170.10">
    <property type="entry name" value="Adenylosuccinate Synthetase, subunit A, domain 3"/>
    <property type="match status" value="1"/>
</dbReference>
<keyword evidence="5 8" id="KW-0658">Purine biosynthesis</keyword>
<dbReference type="InterPro" id="IPR027417">
    <property type="entry name" value="P-loop_NTPase"/>
</dbReference>
<organism evidence="11 12">
    <name type="scientific">Solidesulfovibrio aerotolerans</name>
    <dbReference type="NCBI Taxonomy" id="295255"/>
    <lineage>
        <taxon>Bacteria</taxon>
        <taxon>Pseudomonadati</taxon>
        <taxon>Thermodesulfobacteriota</taxon>
        <taxon>Desulfovibrionia</taxon>
        <taxon>Desulfovibrionales</taxon>
        <taxon>Desulfovibrionaceae</taxon>
        <taxon>Solidesulfovibrio</taxon>
    </lineage>
</organism>
<dbReference type="Gene3D" id="3.40.440.10">
    <property type="entry name" value="Adenylosuccinate Synthetase, subunit A, domain 1"/>
    <property type="match status" value="1"/>
</dbReference>
<evidence type="ECO:0000256" key="7">
    <source>
        <dbReference type="ARBA" id="ARBA00023134"/>
    </source>
</evidence>
<feature type="active site" description="Proton donor" evidence="8">
    <location>
        <position position="53"/>
    </location>
</feature>
<dbReference type="InterPro" id="IPR033128">
    <property type="entry name" value="Adenylosuccin_syn_Lys_AS"/>
</dbReference>
<dbReference type="GO" id="GO:0046040">
    <property type="term" value="P:IMP metabolic process"/>
    <property type="evidence" value="ECO:0007669"/>
    <property type="project" value="TreeGrafter"/>
</dbReference>
<dbReference type="Gene3D" id="1.10.300.10">
    <property type="entry name" value="Adenylosuccinate Synthetase, subunit A, domain 2"/>
    <property type="match status" value="1"/>
</dbReference>
<dbReference type="PROSITE" id="PS01266">
    <property type="entry name" value="ADENYLOSUCCIN_SYN_1"/>
    <property type="match status" value="1"/>
</dbReference>
<dbReference type="PANTHER" id="PTHR11846:SF0">
    <property type="entry name" value="ADENYLOSUCCINATE SYNTHETASE"/>
    <property type="match status" value="1"/>
</dbReference>
<dbReference type="PANTHER" id="PTHR11846">
    <property type="entry name" value="ADENYLOSUCCINATE SYNTHETASE"/>
    <property type="match status" value="1"/>
</dbReference>
<feature type="binding site" evidence="8">
    <location>
        <position position="52"/>
    </location>
    <ligand>
        <name>Mg(2+)</name>
        <dbReference type="ChEBI" id="CHEBI:18420"/>
    </ligand>
</feature>
<evidence type="ECO:0000256" key="4">
    <source>
        <dbReference type="ARBA" id="ARBA00022741"/>
    </source>
</evidence>
<evidence type="ECO:0000256" key="10">
    <source>
        <dbReference type="RuleBase" id="RU000520"/>
    </source>
</evidence>
<keyword evidence="4 8" id="KW-0547">Nucleotide-binding</keyword>
<feature type="binding site" evidence="8">
    <location>
        <begin position="311"/>
        <end position="317"/>
    </location>
    <ligand>
        <name>substrate</name>
    </ligand>
</feature>
<dbReference type="OrthoDB" id="9807553at2"/>
<dbReference type="UniPathway" id="UPA00075">
    <property type="reaction ID" value="UER00335"/>
</dbReference>
<feature type="binding site" description="in other chain" evidence="8">
    <location>
        <position position="251"/>
    </location>
    <ligand>
        <name>IMP</name>
        <dbReference type="ChEBI" id="CHEBI:58053"/>
        <note>ligand shared between dimeric partners</note>
    </ligand>
</feature>
<evidence type="ECO:0000256" key="6">
    <source>
        <dbReference type="ARBA" id="ARBA00022842"/>
    </source>
</evidence>
<feature type="binding site" evidence="8">
    <location>
        <position position="25"/>
    </location>
    <ligand>
        <name>Mg(2+)</name>
        <dbReference type="ChEBI" id="CHEBI:18420"/>
    </ligand>
</feature>
<feature type="binding site" description="in other chain" evidence="8">
    <location>
        <begin position="25"/>
        <end position="28"/>
    </location>
    <ligand>
        <name>IMP</name>
        <dbReference type="ChEBI" id="CHEBI:58053"/>
        <note>ligand shared between dimeric partners</note>
    </ligand>
</feature>
<proteinExistence type="inferred from homology"/>
<dbReference type="HAMAP" id="MF_00011">
    <property type="entry name" value="Adenylosucc_synth"/>
    <property type="match status" value="1"/>
</dbReference>
<sequence>MGEFRNPQAPGAGRGIVIHGAQWGDEGKGKIVDLLTESAKAVVRFQGGNNAGHTLVVGGEKTVLHLLPSGILHDGKACLIGNGVVLDPEVLCREMDTLAQKGIDVSPERLVISKKTHVIMPYHRLLDGARETLRAGSKIGTTGRGIGPCYEDKMARIGIRAGDFADPELLAKKIAQALVEKNTLFTKLYEIPALDPGAVAEGLAPVAKRLLPYLGDVSSIIQKTLASGDVLFEGAQGTHLDIDHGTYPFVTSSNTVSGQAAAGSGCSPDVLSRVVAVVKAYTTRVGSGPFPTELFGTVGDYLQEKGGEFGATTGRKRRCGWLDLVLLRESARLSGPTDIALTKLDVLSGLFEIKICIGYRYKGKIYEYPPQEEGALEFVEPIYETMPGWEEDITGITAWEDLPLAAREYVSRIEQSLKTTCSILSVGPDRRQTIIRG</sequence>
<feature type="binding site" evidence="8">
    <location>
        <begin position="425"/>
        <end position="427"/>
    </location>
    <ligand>
        <name>GTP</name>
        <dbReference type="ChEBI" id="CHEBI:37565"/>
    </ligand>
</feature>
<dbReference type="InterPro" id="IPR042111">
    <property type="entry name" value="Adenylosuccinate_synth_dom3"/>
</dbReference>
<dbReference type="GO" id="GO:0005525">
    <property type="term" value="F:GTP binding"/>
    <property type="evidence" value="ECO:0007669"/>
    <property type="project" value="UniProtKB-UniRule"/>
</dbReference>
<keyword evidence="3 8" id="KW-0479">Metal-binding</keyword>
<comment type="pathway">
    <text evidence="8 10">Purine metabolism; AMP biosynthesis via de novo pathway; AMP from IMP: step 1/2.</text>
</comment>
<dbReference type="GO" id="GO:0005737">
    <property type="term" value="C:cytoplasm"/>
    <property type="evidence" value="ECO:0007669"/>
    <property type="project" value="UniProtKB-SubCell"/>
</dbReference>
<feature type="binding site" description="in other chain" evidence="8">
    <location>
        <position position="236"/>
    </location>
    <ligand>
        <name>IMP</name>
        <dbReference type="ChEBI" id="CHEBI:58053"/>
        <note>ligand shared between dimeric partners</note>
    </ligand>
</feature>
<evidence type="ECO:0000256" key="1">
    <source>
        <dbReference type="ARBA" id="ARBA00011738"/>
    </source>
</evidence>
<dbReference type="GO" id="GO:0000287">
    <property type="term" value="F:magnesium ion binding"/>
    <property type="evidence" value="ECO:0007669"/>
    <property type="project" value="UniProtKB-UniRule"/>
</dbReference>
<feature type="binding site" evidence="8">
    <location>
        <begin position="24"/>
        <end position="30"/>
    </location>
    <ligand>
        <name>GTP</name>
        <dbReference type="ChEBI" id="CHEBI:37565"/>
    </ligand>
</feature>
<dbReference type="NCBIfam" id="TIGR00184">
    <property type="entry name" value="purA"/>
    <property type="match status" value="1"/>
</dbReference>
<comment type="cofactor">
    <cofactor evidence="8">
        <name>Mg(2+)</name>
        <dbReference type="ChEBI" id="CHEBI:18420"/>
    </cofactor>
    <text evidence="8">Binds 1 Mg(2+) ion per subunit.</text>
</comment>
<evidence type="ECO:0000313" key="11">
    <source>
        <dbReference type="EMBL" id="MYL84557.1"/>
    </source>
</evidence>
<feature type="active site" evidence="9">
    <location>
        <position position="153"/>
    </location>
</feature>
<dbReference type="NCBIfam" id="NF002223">
    <property type="entry name" value="PRK01117.1"/>
    <property type="match status" value="1"/>
</dbReference>
<feature type="binding site" description="in other chain" evidence="8">
    <location>
        <begin position="50"/>
        <end position="53"/>
    </location>
    <ligand>
        <name>IMP</name>
        <dbReference type="ChEBI" id="CHEBI:58053"/>
        <note>ligand shared between dimeric partners</note>
    </ligand>
</feature>
<dbReference type="Proteomes" id="UP000482487">
    <property type="component" value="Unassembled WGS sequence"/>
</dbReference>
<dbReference type="EMBL" id="WVUD01000035">
    <property type="protein sequence ID" value="MYL84557.1"/>
    <property type="molecule type" value="Genomic_DNA"/>
</dbReference>
<feature type="binding site" evidence="8">
    <location>
        <position position="156"/>
    </location>
    <ligand>
        <name>IMP</name>
        <dbReference type="ChEBI" id="CHEBI:58053"/>
        <note>ligand shared between dimeric partners</note>
    </ligand>
</feature>
<reference evidence="11 12" key="1">
    <citation type="submission" date="2020-01" db="EMBL/GenBank/DDBJ databases">
        <title>Genome sequence of Desulfovibrio aerotolerans DSM 16695(T).</title>
        <authorList>
            <person name="Karnachuk O."/>
            <person name="Avakyan M."/>
            <person name="Mardanov A."/>
            <person name="Kadnikov V."/>
            <person name="Ravin N."/>
        </authorList>
    </citation>
    <scope>NUCLEOTIDE SEQUENCE [LARGE SCALE GENOMIC DNA]</scope>
    <source>
        <strain evidence="11 12">DSM 16695</strain>
    </source>
</reference>
<evidence type="ECO:0000256" key="3">
    <source>
        <dbReference type="ARBA" id="ARBA00022723"/>
    </source>
</evidence>